<protein>
    <submittedName>
        <fullName evidence="3">TraG family conjugative transposon ATPase</fullName>
    </submittedName>
</protein>
<dbReference type="NCBIfam" id="TIGR03783">
    <property type="entry name" value="Bac_Flav_CT_G"/>
    <property type="match status" value="1"/>
</dbReference>
<comment type="caution">
    <text evidence="3">The sequence shown here is derived from an EMBL/GenBank/DDBJ whole genome shotgun (WGS) entry which is preliminary data.</text>
</comment>
<gene>
    <name evidence="3" type="primary">traG</name>
    <name evidence="3" type="ORF">IAB75_01705</name>
</gene>
<dbReference type="InterPro" id="IPR027417">
    <property type="entry name" value="P-loop_NTPase"/>
</dbReference>
<sequence>MEMRASAEHLKKIFPLAGIVDDMVISRRGDVTVGWEVSLPAVHSLAGQDYDDMLASFSSALRILPPWTLVHRQDIYLGREYMDDTGNGFLGKSYARHFSGRAYLTHTQRLFVTFASGRSALRPNSSCGIFGFSFRSGLPSGHMLKEFGAKAEEAASVINSCGNISLRRLTSQDYVGDGSSSGIVQSYMMLGGEAPLFSDVTLSGDSVKVYDRTMMAFSVSESRDLPSEVASYTEQDGMATSYASRLGIFLECDHIINQYLLMVPQDTVLQELDRRRRRMESMGNISENRVNAEEISMHMDGIHRNGTKDVYTHLNILAWGRHAGDENNVRSMISSALSSAGISASQNRYDTPVMWYAGIPGAGCEIGMDNMMLAELDCALCLGQYETFDDGIPGGRFKVCDRTRNIPVTLDIQARAREMGYTDNYNAFILGGSGTGKSFFTNSLLRNLYDAGEHIFIIDVGDSYEGLCMLINEESGGADGIYNSWDESNPFSFNPFTGCREWTDASGNLRQDCNGVNFFMSFLQAIWKPIGGWDSALVQIVRQTVADFVLRVQNDSNAPVFDDYYMYMSTEVRKEMSEGRYVCGGINVSPGRLDMEAFCLAMQAYSSAGAFGFLLNDRCPKDYFTSRFTVFEVDKLAGVEDRTFYSVCILCIMNAFDQKMRRSGEFKVMVIEEAWKAIANETMAPYLSGLWKTARKFRTSSVVVTQQMSDILSSPVIRDTILQNSSVKILLDQSGNRGNFGQVAGLLGIDAKETGLIMSMNRSISPGHRYKEVYISLGGRRTGVYATEVSEEEALIYESDKIKKRPLLDLARQKSSIIRAVREMAGGQS</sequence>
<organism evidence="3 4">
    <name type="scientific">Candidatus Cryptobacteroides avicola</name>
    <dbReference type="NCBI Taxonomy" id="2840757"/>
    <lineage>
        <taxon>Bacteria</taxon>
        <taxon>Pseudomonadati</taxon>
        <taxon>Bacteroidota</taxon>
        <taxon>Bacteroidia</taxon>
        <taxon>Bacteroidales</taxon>
        <taxon>Candidatus Cryptobacteroides</taxon>
    </lineage>
</organism>
<evidence type="ECO:0000313" key="4">
    <source>
        <dbReference type="Proteomes" id="UP000725002"/>
    </source>
</evidence>
<accession>A0A940DT21</accession>
<dbReference type="InterPro" id="IPR043964">
    <property type="entry name" value="P-loop_TraG"/>
</dbReference>
<proteinExistence type="predicted"/>
<reference evidence="3" key="1">
    <citation type="submission" date="2020-10" db="EMBL/GenBank/DDBJ databases">
        <authorList>
            <person name="Gilroy R."/>
        </authorList>
    </citation>
    <scope>NUCLEOTIDE SEQUENCE</scope>
    <source>
        <strain evidence="3">G3-8215</strain>
    </source>
</reference>
<dbReference type="Proteomes" id="UP000725002">
    <property type="component" value="Unassembled WGS sequence"/>
</dbReference>
<dbReference type="EMBL" id="JADILV010000011">
    <property type="protein sequence ID" value="MBO8482823.1"/>
    <property type="molecule type" value="Genomic_DNA"/>
</dbReference>
<dbReference type="InterPro" id="IPR022509">
    <property type="entry name" value="Conjugation_ATPase_TraG"/>
</dbReference>
<feature type="domain" description="TraG P-loop" evidence="2">
    <location>
        <begin position="398"/>
        <end position="825"/>
    </location>
</feature>
<feature type="domain" description="TraG N-terminal Bacteroidetes" evidence="1">
    <location>
        <begin position="7"/>
        <end position="53"/>
    </location>
</feature>
<dbReference type="InterPro" id="IPR053155">
    <property type="entry name" value="F-pilin_assembly_TraC"/>
</dbReference>
<dbReference type="Gene3D" id="3.40.50.300">
    <property type="entry name" value="P-loop containing nucleotide triphosphate hydrolases"/>
    <property type="match status" value="1"/>
</dbReference>
<reference evidence="3" key="2">
    <citation type="journal article" date="2021" name="PeerJ">
        <title>Extensive microbial diversity within the chicken gut microbiome revealed by metagenomics and culture.</title>
        <authorList>
            <person name="Gilroy R."/>
            <person name="Ravi A."/>
            <person name="Getino M."/>
            <person name="Pursley I."/>
            <person name="Horton D.L."/>
            <person name="Alikhan N.F."/>
            <person name="Baker D."/>
            <person name="Gharbi K."/>
            <person name="Hall N."/>
            <person name="Watson M."/>
            <person name="Adriaenssens E.M."/>
            <person name="Foster-Nyarko E."/>
            <person name="Jarju S."/>
            <person name="Secka A."/>
            <person name="Antonio M."/>
            <person name="Oren A."/>
            <person name="Chaudhuri R.R."/>
            <person name="La Ragione R."/>
            <person name="Hildebrand F."/>
            <person name="Pallen M.J."/>
        </authorList>
    </citation>
    <scope>NUCLEOTIDE SEQUENCE</scope>
    <source>
        <strain evidence="3">G3-8215</strain>
    </source>
</reference>
<dbReference type="PANTHER" id="PTHR38467:SF1">
    <property type="entry name" value="CONJUGATIVE TRANSFER: ASSEMBLY"/>
    <property type="match status" value="1"/>
</dbReference>
<dbReference type="Pfam" id="PF19044">
    <property type="entry name" value="P-loop_TraG"/>
    <property type="match status" value="1"/>
</dbReference>
<dbReference type="Gene3D" id="1.10.8.730">
    <property type="match status" value="1"/>
</dbReference>
<dbReference type="Pfam" id="PF12991">
    <property type="entry name" value="DUF3875"/>
    <property type="match status" value="1"/>
</dbReference>
<evidence type="ECO:0000259" key="1">
    <source>
        <dbReference type="Pfam" id="PF12991"/>
    </source>
</evidence>
<dbReference type="AlphaFoldDB" id="A0A940DT21"/>
<evidence type="ECO:0000259" key="2">
    <source>
        <dbReference type="Pfam" id="PF19044"/>
    </source>
</evidence>
<name>A0A940DT21_9BACT</name>
<dbReference type="SUPFAM" id="SSF52540">
    <property type="entry name" value="P-loop containing nucleoside triphosphate hydrolases"/>
    <property type="match status" value="1"/>
</dbReference>
<dbReference type="InterPro" id="IPR024451">
    <property type="entry name" value="TraG_N_Bacteroidetes"/>
</dbReference>
<evidence type="ECO:0000313" key="3">
    <source>
        <dbReference type="EMBL" id="MBO8482823.1"/>
    </source>
</evidence>
<dbReference type="PANTHER" id="PTHR38467">
    <property type="match status" value="1"/>
</dbReference>